<evidence type="ECO:0000259" key="5">
    <source>
        <dbReference type="Pfam" id="PF00535"/>
    </source>
</evidence>
<dbReference type="InterPro" id="IPR001173">
    <property type="entry name" value="Glyco_trans_2-like"/>
</dbReference>
<sequence length="298" mass="32271">MREMKIVAVLTAYHPDERLAAVVDSSLRDCAAVIVVDNTPAPAPSLAGKLDDPRVTVLPVGRNLGLGGALNLGVGALPADAEAVLLMDQDSVLPDGLVAGLRAHLESDPKIGIVAPTPWDAAHGAAYNFGTEGKTVEDATAVITSGMLVRREVVDRCPFRADLFNDFVDIAFCVDARKAGFRVIQDFTLKLPHSMGNRQEHGVGPVRVRVTHYPPWRHYWIARNGVQYALDYDRRRPQGMASMAIFLARKFLSVACWGPKRAAQLTALSRGVFDALTGRYSLGYLPEGSYPPGVRDAD</sequence>
<dbReference type="Gene3D" id="3.90.550.10">
    <property type="entry name" value="Spore Coat Polysaccharide Biosynthesis Protein SpsA, Chain A"/>
    <property type="match status" value="1"/>
</dbReference>
<name>A0A941EB66_9ACTN</name>
<dbReference type="EMBL" id="JAGSOH010000033">
    <property type="protein sequence ID" value="MBR7827363.1"/>
    <property type="molecule type" value="Genomic_DNA"/>
</dbReference>
<evidence type="ECO:0000256" key="4">
    <source>
        <dbReference type="ARBA" id="ARBA00022679"/>
    </source>
</evidence>
<dbReference type="AlphaFoldDB" id="A0A941EB66"/>
<comment type="pathway">
    <text evidence="1">Cell wall biogenesis; cell wall polysaccharide biosynthesis.</text>
</comment>
<dbReference type="InterPro" id="IPR029044">
    <property type="entry name" value="Nucleotide-diphossugar_trans"/>
</dbReference>
<evidence type="ECO:0000256" key="3">
    <source>
        <dbReference type="ARBA" id="ARBA00022676"/>
    </source>
</evidence>
<dbReference type="PANTHER" id="PTHR43179">
    <property type="entry name" value="RHAMNOSYLTRANSFERASE WBBL"/>
    <property type="match status" value="1"/>
</dbReference>
<dbReference type="GO" id="GO:0016757">
    <property type="term" value="F:glycosyltransferase activity"/>
    <property type="evidence" value="ECO:0007669"/>
    <property type="project" value="UniProtKB-KW"/>
</dbReference>
<dbReference type="Proteomes" id="UP000676325">
    <property type="component" value="Unassembled WGS sequence"/>
</dbReference>
<dbReference type="PANTHER" id="PTHR43179:SF12">
    <property type="entry name" value="GALACTOFURANOSYLTRANSFERASE GLFT2"/>
    <property type="match status" value="1"/>
</dbReference>
<reference evidence="6" key="1">
    <citation type="submission" date="2021-04" db="EMBL/GenBank/DDBJ databases">
        <title>Genome based classification of Actinospica acidithermotolerans sp. nov., an actinobacterium isolated from an Indonesian hot spring.</title>
        <authorList>
            <person name="Kusuma A.B."/>
            <person name="Putra K.E."/>
            <person name="Nafisah S."/>
            <person name="Loh J."/>
            <person name="Nouioui I."/>
            <person name="Goodfellow M."/>
        </authorList>
    </citation>
    <scope>NUCLEOTIDE SEQUENCE</scope>
    <source>
        <strain evidence="6">MGRD01-02</strain>
    </source>
</reference>
<accession>A0A941EB66</accession>
<evidence type="ECO:0000256" key="1">
    <source>
        <dbReference type="ARBA" id="ARBA00004776"/>
    </source>
</evidence>
<organism evidence="6 7">
    <name type="scientific">Actinospica acidithermotolerans</name>
    <dbReference type="NCBI Taxonomy" id="2828514"/>
    <lineage>
        <taxon>Bacteria</taxon>
        <taxon>Bacillati</taxon>
        <taxon>Actinomycetota</taxon>
        <taxon>Actinomycetes</taxon>
        <taxon>Catenulisporales</taxon>
        <taxon>Actinospicaceae</taxon>
        <taxon>Actinospica</taxon>
    </lineage>
</organism>
<feature type="domain" description="Glycosyltransferase 2-like" evidence="5">
    <location>
        <begin position="18"/>
        <end position="123"/>
    </location>
</feature>
<proteinExistence type="inferred from homology"/>
<comment type="similarity">
    <text evidence="2">Belongs to the glycosyltransferase 2 family.</text>
</comment>
<gene>
    <name evidence="6" type="ORF">KDK95_13680</name>
</gene>
<keyword evidence="3 6" id="KW-0328">Glycosyltransferase</keyword>
<dbReference type="EC" id="2.4.-.-" evidence="6"/>
<dbReference type="SUPFAM" id="SSF53448">
    <property type="entry name" value="Nucleotide-diphospho-sugar transferases"/>
    <property type="match status" value="1"/>
</dbReference>
<evidence type="ECO:0000313" key="6">
    <source>
        <dbReference type="EMBL" id="MBR7827363.1"/>
    </source>
</evidence>
<protein>
    <submittedName>
        <fullName evidence="6">Glycosyltransferase</fullName>
        <ecNumber evidence="6">2.4.-.-</ecNumber>
    </submittedName>
</protein>
<evidence type="ECO:0000313" key="7">
    <source>
        <dbReference type="Proteomes" id="UP000676325"/>
    </source>
</evidence>
<keyword evidence="4 6" id="KW-0808">Transferase</keyword>
<dbReference type="Pfam" id="PF00535">
    <property type="entry name" value="Glycos_transf_2"/>
    <property type="match status" value="1"/>
</dbReference>
<keyword evidence="7" id="KW-1185">Reference proteome</keyword>
<comment type="caution">
    <text evidence="6">The sequence shown here is derived from an EMBL/GenBank/DDBJ whole genome shotgun (WGS) entry which is preliminary data.</text>
</comment>
<evidence type="ECO:0000256" key="2">
    <source>
        <dbReference type="ARBA" id="ARBA00006739"/>
    </source>
</evidence>